<keyword evidence="13" id="KW-1185">Reference proteome</keyword>
<feature type="transmembrane region" description="Helical" evidence="8">
    <location>
        <begin position="319"/>
        <end position="340"/>
    </location>
</feature>
<feature type="transmembrane region" description="Helical" evidence="8">
    <location>
        <begin position="287"/>
        <end position="307"/>
    </location>
</feature>
<proteinExistence type="inferred from homology"/>
<dbReference type="InterPro" id="IPR024041">
    <property type="entry name" value="NH4_transpt_AmtB-like_dom"/>
</dbReference>
<feature type="transmembrane region" description="Helical" evidence="8">
    <location>
        <begin position="162"/>
        <end position="183"/>
    </location>
</feature>
<evidence type="ECO:0000256" key="3">
    <source>
        <dbReference type="ARBA" id="ARBA00022448"/>
    </source>
</evidence>
<comment type="caution">
    <text evidence="11">The sequence shown here is derived from an EMBL/GenBank/DDBJ whole genome shotgun (WGS) entry which is preliminary data.</text>
</comment>
<evidence type="ECO:0000313" key="12">
    <source>
        <dbReference type="Proteomes" id="UP000260773"/>
    </source>
</evidence>
<dbReference type="EMBL" id="QVFD01000008">
    <property type="protein sequence ID" value="RGC46816.1"/>
    <property type="molecule type" value="Genomic_DNA"/>
</dbReference>
<feature type="transmembrane region" description="Helical" evidence="8">
    <location>
        <begin position="20"/>
        <end position="39"/>
    </location>
</feature>
<evidence type="ECO:0000256" key="7">
    <source>
        <dbReference type="ARBA" id="ARBA00023177"/>
    </source>
</evidence>
<dbReference type="SUPFAM" id="SSF111352">
    <property type="entry name" value="Ammonium transporter"/>
    <property type="match status" value="1"/>
</dbReference>
<keyword evidence="7 8" id="KW-0924">Ammonia transport</keyword>
<evidence type="ECO:0000313" key="10">
    <source>
        <dbReference type="EMBL" id="RGB73082.1"/>
    </source>
</evidence>
<dbReference type="AlphaFoldDB" id="A0A3E2XL51"/>
<feature type="transmembrane region" description="Helical" evidence="8">
    <location>
        <begin position="60"/>
        <end position="80"/>
    </location>
</feature>
<sequence>MESNAILETVNSIIFGSHGVWFLIGAALVYFMQAGFAMCEAGFTRAKNVGNIIMKNLMDFCLGTVAFIFVGYNILCGDASKFWGGFTMNPFDFGSMDCYGFVFNLVFCATCATIVSGAMAERTKFLTYCIYSFVISLIIYPIEAHWVWGGTAWLTDLGFTDFAGSAVIHMVGGITGFIGACFLGPRIGKYDKNGHARPILGHNISIAALGVFILWFGWYGFNGAAAADGQHLGQIFSTTTLAPACATVVAMIYTWVRFGKPDVSLSLNGSLAGLVAITAGCDNVDNVGAMIIGAVAGLLLCIFVPFIDNVLKVDDPVGACSVHGVCGCFGTLAVGLFDYTDGLFYGGGVHHLLIQLLGVVCIAGWAIVCDLILFTILKKTVGVRVSEREELEGLDATEHGLETGYAGFLMDKDN</sequence>
<gene>
    <name evidence="10" type="ORF">DW070_16060</name>
    <name evidence="11" type="ORF">DW747_09880</name>
</gene>
<dbReference type="OrthoDB" id="9814202at2"/>
<keyword evidence="3 8" id="KW-0813">Transport</keyword>
<keyword evidence="6 8" id="KW-0472">Membrane</keyword>
<evidence type="ECO:0000256" key="6">
    <source>
        <dbReference type="ARBA" id="ARBA00023136"/>
    </source>
</evidence>
<evidence type="ECO:0000256" key="5">
    <source>
        <dbReference type="ARBA" id="ARBA00022989"/>
    </source>
</evidence>
<keyword evidence="4 8" id="KW-0812">Transmembrane</keyword>
<organism evidence="11 13">
    <name type="scientific">Coprococcus catus</name>
    <dbReference type="NCBI Taxonomy" id="116085"/>
    <lineage>
        <taxon>Bacteria</taxon>
        <taxon>Bacillati</taxon>
        <taxon>Bacillota</taxon>
        <taxon>Clostridia</taxon>
        <taxon>Lachnospirales</taxon>
        <taxon>Lachnospiraceae</taxon>
        <taxon>Coprococcus</taxon>
    </lineage>
</organism>
<evidence type="ECO:0000256" key="1">
    <source>
        <dbReference type="ARBA" id="ARBA00004141"/>
    </source>
</evidence>
<dbReference type="GO" id="GO:0005886">
    <property type="term" value="C:plasma membrane"/>
    <property type="evidence" value="ECO:0007669"/>
    <property type="project" value="UniProtKB-SubCell"/>
</dbReference>
<feature type="transmembrane region" description="Helical" evidence="8">
    <location>
        <begin position="125"/>
        <end position="142"/>
    </location>
</feature>
<reference evidence="12 13" key="1">
    <citation type="submission" date="2018-08" db="EMBL/GenBank/DDBJ databases">
        <title>A genome reference for cultivated species of the human gut microbiota.</title>
        <authorList>
            <person name="Zou Y."/>
            <person name="Xue W."/>
            <person name="Luo G."/>
        </authorList>
    </citation>
    <scope>NUCLEOTIDE SEQUENCE [LARGE SCALE GENOMIC DNA]</scope>
    <source>
        <strain evidence="10 12">AF45-17</strain>
        <strain evidence="11 13">AM28-39</strain>
    </source>
</reference>
<feature type="domain" description="Ammonium transporter AmtB-like" evidence="9">
    <location>
        <begin position="20"/>
        <end position="401"/>
    </location>
</feature>
<evidence type="ECO:0000313" key="11">
    <source>
        <dbReference type="EMBL" id="RGC46816.1"/>
    </source>
</evidence>
<feature type="transmembrane region" description="Helical" evidence="8">
    <location>
        <begin position="100"/>
        <end position="118"/>
    </location>
</feature>
<feature type="transmembrane region" description="Helical" evidence="8">
    <location>
        <begin position="204"/>
        <end position="221"/>
    </location>
</feature>
<feature type="transmembrane region" description="Helical" evidence="8">
    <location>
        <begin position="352"/>
        <end position="377"/>
    </location>
</feature>
<dbReference type="Proteomes" id="UP000261231">
    <property type="component" value="Unassembled WGS sequence"/>
</dbReference>
<dbReference type="GO" id="GO:0008519">
    <property type="term" value="F:ammonium channel activity"/>
    <property type="evidence" value="ECO:0007669"/>
    <property type="project" value="InterPro"/>
</dbReference>
<feature type="transmembrane region" description="Helical" evidence="8">
    <location>
        <begin position="263"/>
        <end position="281"/>
    </location>
</feature>
<comment type="subcellular location">
    <subcellularLocation>
        <location evidence="8">Cell membrane</location>
        <topology evidence="8">Multi-pass membrane protein</topology>
    </subcellularLocation>
    <subcellularLocation>
        <location evidence="1">Membrane</location>
        <topology evidence="1">Multi-pass membrane protein</topology>
    </subcellularLocation>
</comment>
<dbReference type="NCBIfam" id="TIGR00836">
    <property type="entry name" value="amt"/>
    <property type="match status" value="1"/>
</dbReference>
<evidence type="ECO:0000256" key="8">
    <source>
        <dbReference type="RuleBase" id="RU362002"/>
    </source>
</evidence>
<evidence type="ECO:0000313" key="13">
    <source>
        <dbReference type="Proteomes" id="UP000261231"/>
    </source>
</evidence>
<dbReference type="GO" id="GO:0097272">
    <property type="term" value="P:ammonium homeostasis"/>
    <property type="evidence" value="ECO:0007669"/>
    <property type="project" value="TreeGrafter"/>
</dbReference>
<name>A0A3E2XL51_9FIRM</name>
<dbReference type="Gene3D" id="1.10.3430.10">
    <property type="entry name" value="Ammonium transporter AmtB like domains"/>
    <property type="match status" value="1"/>
</dbReference>
<dbReference type="Pfam" id="PF00909">
    <property type="entry name" value="Ammonium_transp"/>
    <property type="match status" value="1"/>
</dbReference>
<dbReference type="PANTHER" id="PTHR11730:SF89">
    <property type="entry name" value="AMMONIUM TRANSPORTER SLL0108-RELATED"/>
    <property type="match status" value="1"/>
</dbReference>
<evidence type="ECO:0000259" key="9">
    <source>
        <dbReference type="Pfam" id="PF00909"/>
    </source>
</evidence>
<dbReference type="EMBL" id="QVEP01000069">
    <property type="protein sequence ID" value="RGB73082.1"/>
    <property type="molecule type" value="Genomic_DNA"/>
</dbReference>
<dbReference type="RefSeq" id="WP_117529162.1">
    <property type="nucleotide sequence ID" value="NZ_JAQDKA010000006.1"/>
</dbReference>
<dbReference type="InterPro" id="IPR029020">
    <property type="entry name" value="Ammonium/urea_transptr"/>
</dbReference>
<feature type="transmembrane region" description="Helical" evidence="8">
    <location>
        <begin position="233"/>
        <end position="256"/>
    </location>
</feature>
<accession>A0A3E2XL51</accession>
<keyword evidence="5 8" id="KW-1133">Transmembrane helix</keyword>
<evidence type="ECO:0000256" key="2">
    <source>
        <dbReference type="ARBA" id="ARBA00005887"/>
    </source>
</evidence>
<dbReference type="InterPro" id="IPR001905">
    <property type="entry name" value="Ammonium_transpt"/>
</dbReference>
<protein>
    <recommendedName>
        <fullName evidence="8">Ammonium transporter</fullName>
    </recommendedName>
</protein>
<dbReference type="PANTHER" id="PTHR11730">
    <property type="entry name" value="AMMONIUM TRANSPORTER"/>
    <property type="match status" value="1"/>
</dbReference>
<evidence type="ECO:0000256" key="4">
    <source>
        <dbReference type="ARBA" id="ARBA00022692"/>
    </source>
</evidence>
<comment type="similarity">
    <text evidence="2 8">Belongs to the ammonia transporter channel (TC 1.A.11.2) family.</text>
</comment>
<dbReference type="Proteomes" id="UP000260773">
    <property type="component" value="Unassembled WGS sequence"/>
</dbReference>